<evidence type="ECO:0000313" key="1">
    <source>
        <dbReference type="EMBL" id="QIK77834.1"/>
    </source>
</evidence>
<evidence type="ECO:0000313" key="2">
    <source>
        <dbReference type="Proteomes" id="UP000503222"/>
    </source>
</evidence>
<dbReference type="AlphaFoldDB" id="A0A6G7YM63"/>
<protein>
    <submittedName>
        <fullName evidence="1">Uncharacterized protein</fullName>
    </submittedName>
</protein>
<dbReference type="RefSeq" id="WP_166410229.1">
    <property type="nucleotide sequence ID" value="NZ_CP049869.1"/>
</dbReference>
<dbReference type="EMBL" id="CP049869">
    <property type="protein sequence ID" value="QIK77834.1"/>
    <property type="molecule type" value="Genomic_DNA"/>
</dbReference>
<gene>
    <name evidence="1" type="ORF">G7077_01800</name>
</gene>
<organism evidence="1 2">
    <name type="scientific">Sphingomonas piscis</name>
    <dbReference type="NCBI Taxonomy" id="2714943"/>
    <lineage>
        <taxon>Bacteria</taxon>
        <taxon>Pseudomonadati</taxon>
        <taxon>Pseudomonadota</taxon>
        <taxon>Alphaproteobacteria</taxon>
        <taxon>Sphingomonadales</taxon>
        <taxon>Sphingomonadaceae</taxon>
        <taxon>Sphingomonas</taxon>
    </lineage>
</organism>
<reference evidence="1 2" key="1">
    <citation type="submission" date="2020-03" db="EMBL/GenBank/DDBJ databases">
        <title>Sphingomonas sp. nov., isolated from fish.</title>
        <authorList>
            <person name="Hyun D.-W."/>
            <person name="Bae J.-W."/>
        </authorList>
    </citation>
    <scope>NUCLEOTIDE SEQUENCE [LARGE SCALE GENOMIC DNA]</scope>
    <source>
        <strain evidence="1 2">HDW15B</strain>
    </source>
</reference>
<dbReference type="Proteomes" id="UP000503222">
    <property type="component" value="Chromosome"/>
</dbReference>
<keyword evidence="2" id="KW-1185">Reference proteome</keyword>
<dbReference type="KEGG" id="spii:G7077_01800"/>
<sequence length="67" mass="6922">MGERHVVSLRVPGPEAPAVVARLTDGIEEAEFTIPGQIVADIALTGAPQARNDGSIEVSLEALTIGD</sequence>
<accession>A0A6G7YM63</accession>
<name>A0A6G7YM63_9SPHN</name>
<proteinExistence type="predicted"/>